<feature type="compositionally biased region" description="Polar residues" evidence="1">
    <location>
        <begin position="1"/>
        <end position="10"/>
    </location>
</feature>
<proteinExistence type="predicted"/>
<feature type="compositionally biased region" description="Acidic residues" evidence="1">
    <location>
        <begin position="31"/>
        <end position="43"/>
    </location>
</feature>
<evidence type="ECO:0000313" key="2">
    <source>
        <dbReference type="EMBL" id="KAJ6264080.1"/>
    </source>
</evidence>
<protein>
    <submittedName>
        <fullName evidence="2">Uncharacterized protein</fullName>
    </submittedName>
</protein>
<dbReference type="EMBL" id="JAQGDS010000001">
    <property type="protein sequence ID" value="KAJ6264080.1"/>
    <property type="molecule type" value="Genomic_DNA"/>
</dbReference>
<dbReference type="Proteomes" id="UP001221413">
    <property type="component" value="Unassembled WGS sequence"/>
</dbReference>
<keyword evidence="3" id="KW-1185">Reference proteome</keyword>
<comment type="caution">
    <text evidence="2">The sequence shown here is derived from an EMBL/GenBank/DDBJ whole genome shotgun (WGS) entry which is preliminary data.</text>
</comment>
<reference evidence="2" key="1">
    <citation type="submission" date="2023-01" db="EMBL/GenBank/DDBJ databases">
        <title>The chitinases involved in constricting ring structure development in the nematode-trapping fungus Drechslerella dactyloides.</title>
        <authorList>
            <person name="Wang R."/>
            <person name="Zhang L."/>
            <person name="Tang P."/>
            <person name="Li S."/>
            <person name="Liang L."/>
        </authorList>
    </citation>
    <scope>NUCLEOTIDE SEQUENCE</scope>
    <source>
        <strain evidence="2">YMF1.00031</strain>
    </source>
</reference>
<evidence type="ECO:0000256" key="1">
    <source>
        <dbReference type="SAM" id="MobiDB-lite"/>
    </source>
</evidence>
<gene>
    <name evidence="2" type="ORF">Dda_0221</name>
</gene>
<name>A0AAD6J4G2_DREDA</name>
<organism evidence="2 3">
    <name type="scientific">Drechslerella dactyloides</name>
    <name type="common">Nematode-trapping fungus</name>
    <name type="synonym">Arthrobotrys dactyloides</name>
    <dbReference type="NCBI Taxonomy" id="74499"/>
    <lineage>
        <taxon>Eukaryota</taxon>
        <taxon>Fungi</taxon>
        <taxon>Dikarya</taxon>
        <taxon>Ascomycota</taxon>
        <taxon>Pezizomycotina</taxon>
        <taxon>Orbiliomycetes</taxon>
        <taxon>Orbiliales</taxon>
        <taxon>Orbiliaceae</taxon>
        <taxon>Drechslerella</taxon>
    </lineage>
</organism>
<accession>A0AAD6J4G2</accession>
<sequence length="260" mass="27872">MSTLSRTPTPTAGLITPSEASTAPTDRSESPDPDSDNDDDYDDPAGPPVYINSRRFNSLIETLTAITTASVDPAVGTDTASLRRYYSTRWKAIAEDPTYADMPLTTPPCPKLQVSAVDQVRYADNCEISCPCCLPDELPSLDIVAEEVEGGVITYSVFVEKLRLWLYGDYVDPSAAPSTGADVDVAAVASLQSVVDGIPAGEAGVKVWNCMSAARREDETDLMGRQVFLYFAKPLVGGGTHNSYREDDTEGCGRGTPVND</sequence>
<feature type="region of interest" description="Disordered" evidence="1">
    <location>
        <begin position="241"/>
        <end position="260"/>
    </location>
</feature>
<evidence type="ECO:0000313" key="3">
    <source>
        <dbReference type="Proteomes" id="UP001221413"/>
    </source>
</evidence>
<feature type="region of interest" description="Disordered" evidence="1">
    <location>
        <begin position="1"/>
        <end position="48"/>
    </location>
</feature>
<dbReference type="AlphaFoldDB" id="A0AAD6J4G2"/>